<evidence type="ECO:0000313" key="1">
    <source>
        <dbReference type="EMBL" id="EAY76632.1"/>
    </source>
</evidence>
<dbReference type="Gramene" id="BGIOSGA004879-TA">
    <property type="protein sequence ID" value="BGIOSGA004879-PA"/>
    <property type="gene ID" value="BGIOSGA004879"/>
</dbReference>
<accession>A2WXD6</accession>
<proteinExistence type="predicted"/>
<evidence type="ECO:0000313" key="2">
    <source>
        <dbReference type="Proteomes" id="UP000007015"/>
    </source>
</evidence>
<dbReference type="HOGENOM" id="CLU_1589154_0_0_1"/>
<dbReference type="Proteomes" id="UP000007015">
    <property type="component" value="Chromosome 1"/>
</dbReference>
<keyword evidence="2" id="KW-1185">Reference proteome</keyword>
<sequence>MVSSFEDLYTEIGNRQKIKKSKHNIQVLDNGHYELQTQEHNDNWHNGNTTSHKKQMIDLLQGYSSILISGYCEFRVSPCSRATEVERMERLLFKNVSADSQSEIILVTDEGSLDAESDPAAIAAYESRRLLKLLRNCTSQIGTQVKQCLYAQFTRQKTVDTSKKTAQS</sequence>
<reference evidence="1 2" key="1">
    <citation type="journal article" date="2005" name="PLoS Biol.">
        <title>The genomes of Oryza sativa: a history of duplications.</title>
        <authorList>
            <person name="Yu J."/>
            <person name="Wang J."/>
            <person name="Lin W."/>
            <person name="Li S."/>
            <person name="Li H."/>
            <person name="Zhou J."/>
            <person name="Ni P."/>
            <person name="Dong W."/>
            <person name="Hu S."/>
            <person name="Zeng C."/>
            <person name="Zhang J."/>
            <person name="Zhang Y."/>
            <person name="Li R."/>
            <person name="Xu Z."/>
            <person name="Li S."/>
            <person name="Li X."/>
            <person name="Zheng H."/>
            <person name="Cong L."/>
            <person name="Lin L."/>
            <person name="Yin J."/>
            <person name="Geng J."/>
            <person name="Li G."/>
            <person name="Shi J."/>
            <person name="Liu J."/>
            <person name="Lv H."/>
            <person name="Li J."/>
            <person name="Wang J."/>
            <person name="Deng Y."/>
            <person name="Ran L."/>
            <person name="Shi X."/>
            <person name="Wang X."/>
            <person name="Wu Q."/>
            <person name="Li C."/>
            <person name="Ren X."/>
            <person name="Wang J."/>
            <person name="Wang X."/>
            <person name="Li D."/>
            <person name="Liu D."/>
            <person name="Zhang X."/>
            <person name="Ji Z."/>
            <person name="Zhao W."/>
            <person name="Sun Y."/>
            <person name="Zhang Z."/>
            <person name="Bao J."/>
            <person name="Han Y."/>
            <person name="Dong L."/>
            <person name="Ji J."/>
            <person name="Chen P."/>
            <person name="Wu S."/>
            <person name="Liu J."/>
            <person name="Xiao Y."/>
            <person name="Bu D."/>
            <person name="Tan J."/>
            <person name="Yang L."/>
            <person name="Ye C."/>
            <person name="Zhang J."/>
            <person name="Xu J."/>
            <person name="Zhou Y."/>
            <person name="Yu Y."/>
            <person name="Zhang B."/>
            <person name="Zhuang S."/>
            <person name="Wei H."/>
            <person name="Liu B."/>
            <person name="Lei M."/>
            <person name="Yu H."/>
            <person name="Li Y."/>
            <person name="Xu H."/>
            <person name="Wei S."/>
            <person name="He X."/>
            <person name="Fang L."/>
            <person name="Zhang Z."/>
            <person name="Zhang Y."/>
            <person name="Huang X."/>
            <person name="Su Z."/>
            <person name="Tong W."/>
            <person name="Li J."/>
            <person name="Tong Z."/>
            <person name="Li S."/>
            <person name="Ye J."/>
            <person name="Wang L."/>
            <person name="Fang L."/>
            <person name="Lei T."/>
            <person name="Chen C."/>
            <person name="Chen H."/>
            <person name="Xu Z."/>
            <person name="Li H."/>
            <person name="Huang H."/>
            <person name="Zhang F."/>
            <person name="Xu H."/>
            <person name="Li N."/>
            <person name="Zhao C."/>
            <person name="Li S."/>
            <person name="Dong L."/>
            <person name="Huang Y."/>
            <person name="Li L."/>
            <person name="Xi Y."/>
            <person name="Qi Q."/>
            <person name="Li W."/>
            <person name="Zhang B."/>
            <person name="Hu W."/>
            <person name="Zhang Y."/>
            <person name="Tian X."/>
            <person name="Jiao Y."/>
            <person name="Liang X."/>
            <person name="Jin J."/>
            <person name="Gao L."/>
            <person name="Zheng W."/>
            <person name="Hao B."/>
            <person name="Liu S."/>
            <person name="Wang W."/>
            <person name="Yuan L."/>
            <person name="Cao M."/>
            <person name="McDermott J."/>
            <person name="Samudrala R."/>
            <person name="Wang J."/>
            <person name="Wong G.K."/>
            <person name="Yang H."/>
        </authorList>
    </citation>
    <scope>NUCLEOTIDE SEQUENCE [LARGE SCALE GENOMIC DNA]</scope>
    <source>
        <strain evidence="2">cv. 93-11</strain>
    </source>
</reference>
<gene>
    <name evidence="1" type="ORF">OsI_04585</name>
</gene>
<dbReference type="AlphaFoldDB" id="A2WXD6"/>
<organism evidence="1 2">
    <name type="scientific">Oryza sativa subsp. indica</name>
    <name type="common">Rice</name>
    <dbReference type="NCBI Taxonomy" id="39946"/>
    <lineage>
        <taxon>Eukaryota</taxon>
        <taxon>Viridiplantae</taxon>
        <taxon>Streptophyta</taxon>
        <taxon>Embryophyta</taxon>
        <taxon>Tracheophyta</taxon>
        <taxon>Spermatophyta</taxon>
        <taxon>Magnoliopsida</taxon>
        <taxon>Liliopsida</taxon>
        <taxon>Poales</taxon>
        <taxon>Poaceae</taxon>
        <taxon>BOP clade</taxon>
        <taxon>Oryzoideae</taxon>
        <taxon>Oryzeae</taxon>
        <taxon>Oryzinae</taxon>
        <taxon>Oryza</taxon>
        <taxon>Oryza sativa</taxon>
    </lineage>
</organism>
<name>A2WXD6_ORYSI</name>
<protein>
    <submittedName>
        <fullName evidence="1">Uncharacterized protein</fullName>
    </submittedName>
</protein>
<dbReference type="EMBL" id="CM000126">
    <property type="protein sequence ID" value="EAY76632.1"/>
    <property type="molecule type" value="Genomic_DNA"/>
</dbReference>